<dbReference type="PROSITE" id="PS51645">
    <property type="entry name" value="PHR_CRY_ALPHA_BETA"/>
    <property type="match status" value="1"/>
</dbReference>
<comment type="cofactor">
    <cofactor evidence="1">
        <name>FAD</name>
        <dbReference type="ChEBI" id="CHEBI:57692"/>
    </cofactor>
</comment>
<evidence type="ECO:0000256" key="6">
    <source>
        <dbReference type="ARBA" id="ARBA00022763"/>
    </source>
</evidence>
<evidence type="ECO:0000256" key="2">
    <source>
        <dbReference type="ARBA" id="ARBA00006409"/>
    </source>
</evidence>
<dbReference type="GO" id="GO:0003677">
    <property type="term" value="F:DNA binding"/>
    <property type="evidence" value="ECO:0007669"/>
    <property type="project" value="UniProtKB-KW"/>
</dbReference>
<dbReference type="Gene3D" id="1.10.579.10">
    <property type="entry name" value="DNA Cyclobutane Dipyrimidine Photolyase, subunit A, domain 3"/>
    <property type="match status" value="1"/>
</dbReference>
<dbReference type="FunFam" id="3.40.50.620:FF:000110">
    <property type="entry name" value="Deoxyribodipyrimidine photolyase"/>
    <property type="match status" value="1"/>
</dbReference>
<evidence type="ECO:0000256" key="15">
    <source>
        <dbReference type="SAM" id="MobiDB-lite"/>
    </source>
</evidence>
<evidence type="ECO:0000256" key="11">
    <source>
        <dbReference type="ARBA" id="ARBA00031671"/>
    </source>
</evidence>
<keyword evidence="9" id="KW-0234">DNA repair</keyword>
<gene>
    <name evidence="17" type="ORF">HHI36_019450</name>
</gene>
<keyword evidence="5" id="KW-0285">Flavoprotein</keyword>
<dbReference type="InterPro" id="IPR008148">
    <property type="entry name" value="DNA_photolyase_2"/>
</dbReference>
<dbReference type="PANTHER" id="PTHR10211:SF0">
    <property type="entry name" value="DEOXYRIBODIPYRIMIDINE PHOTO-LYASE"/>
    <property type="match status" value="1"/>
</dbReference>
<reference evidence="17 18" key="1">
    <citation type="journal article" date="2021" name="BMC Biol.">
        <title>Horizontally acquired antibacterial genes associated with adaptive radiation of ladybird beetles.</title>
        <authorList>
            <person name="Li H.S."/>
            <person name="Tang X.F."/>
            <person name="Huang Y.H."/>
            <person name="Xu Z.Y."/>
            <person name="Chen M.L."/>
            <person name="Du X.Y."/>
            <person name="Qiu B.Y."/>
            <person name="Chen P.T."/>
            <person name="Zhang W."/>
            <person name="Slipinski A."/>
            <person name="Escalona H.E."/>
            <person name="Waterhouse R.M."/>
            <person name="Zwick A."/>
            <person name="Pang H."/>
        </authorList>
    </citation>
    <scope>NUCLEOTIDE SEQUENCE [LARGE SCALE GENOMIC DNA]</scope>
    <source>
        <strain evidence="17">SYSU2018</strain>
    </source>
</reference>
<evidence type="ECO:0000256" key="10">
    <source>
        <dbReference type="ARBA" id="ARBA00023239"/>
    </source>
</evidence>
<keyword evidence="8" id="KW-0238">DNA-binding</keyword>
<dbReference type="InterPro" id="IPR052219">
    <property type="entry name" value="Photolyase_Class-2"/>
</dbReference>
<dbReference type="GO" id="GO:0003904">
    <property type="term" value="F:deoxyribodipyrimidine photo-lyase activity"/>
    <property type="evidence" value="ECO:0007669"/>
    <property type="project" value="UniProtKB-EC"/>
</dbReference>
<comment type="caution">
    <text evidence="17">The sequence shown here is derived from an EMBL/GenBank/DDBJ whole genome shotgun (WGS) entry which is preliminary data.</text>
</comment>
<dbReference type="FunFam" id="1.10.579.10:FF:000002">
    <property type="entry name" value="Deoxyribodipyrimidine photolyase"/>
    <property type="match status" value="1"/>
</dbReference>
<keyword evidence="18" id="KW-1185">Reference proteome</keyword>
<keyword evidence="6" id="KW-0227">DNA damage</keyword>
<evidence type="ECO:0000256" key="5">
    <source>
        <dbReference type="ARBA" id="ARBA00022630"/>
    </source>
</evidence>
<keyword evidence="7" id="KW-0274">FAD</keyword>
<dbReference type="Pfam" id="PF00875">
    <property type="entry name" value="DNA_photolyase"/>
    <property type="match status" value="1"/>
</dbReference>
<protein>
    <recommendedName>
        <fullName evidence="4">Deoxyribodipyrimidine photo-lyase</fullName>
        <ecNumber evidence="3">4.1.99.3</ecNumber>
    </recommendedName>
    <alternativeName>
        <fullName evidence="11">DNA photolyase</fullName>
    </alternativeName>
    <alternativeName>
        <fullName evidence="14">Photoreactivating enzyme</fullName>
    </alternativeName>
</protein>
<evidence type="ECO:0000256" key="3">
    <source>
        <dbReference type="ARBA" id="ARBA00013149"/>
    </source>
</evidence>
<dbReference type="FunFam" id="1.25.40.80:FF:000004">
    <property type="entry name" value="Deoxyribodipyrimidine photolyase"/>
    <property type="match status" value="1"/>
</dbReference>
<organism evidence="17 18">
    <name type="scientific">Cryptolaemus montrouzieri</name>
    <dbReference type="NCBI Taxonomy" id="559131"/>
    <lineage>
        <taxon>Eukaryota</taxon>
        <taxon>Metazoa</taxon>
        <taxon>Ecdysozoa</taxon>
        <taxon>Arthropoda</taxon>
        <taxon>Hexapoda</taxon>
        <taxon>Insecta</taxon>
        <taxon>Pterygota</taxon>
        <taxon>Neoptera</taxon>
        <taxon>Endopterygota</taxon>
        <taxon>Coleoptera</taxon>
        <taxon>Polyphaga</taxon>
        <taxon>Cucujiformia</taxon>
        <taxon>Coccinelloidea</taxon>
        <taxon>Coccinellidae</taxon>
        <taxon>Scymninae</taxon>
        <taxon>Scymnini</taxon>
        <taxon>Cryptolaemus</taxon>
    </lineage>
</organism>
<dbReference type="GO" id="GO:0006281">
    <property type="term" value="P:DNA repair"/>
    <property type="evidence" value="ECO:0007669"/>
    <property type="project" value="UniProtKB-KW"/>
</dbReference>
<evidence type="ECO:0000256" key="12">
    <source>
        <dbReference type="ARBA" id="ARBA00033999"/>
    </source>
</evidence>
<dbReference type="InterPro" id="IPR036155">
    <property type="entry name" value="Crypto/Photolyase_N_sf"/>
</dbReference>
<dbReference type="Gene3D" id="3.40.50.620">
    <property type="entry name" value="HUPs"/>
    <property type="match status" value="1"/>
</dbReference>
<sequence>MASSLLKELTKEVFSKNISKSRSSTGKSILDFKFKKDRCRLLSQHEDLNENSKGVIYWMCRESRVQDNWALLYAQKLSLKYKVPLYVCFFLEDYKELYPTTRQLEFLRKGLKLVEKELDALKIPFYLLKKSPLELTEIIKVNDIGCLVCDFFPLKIVTEWQNKLKENLSEDVAFVQVDAHNIVPCWVASDKLERAARTIRPKILKQLPKFLTEFPEVCKQDKKTELKIDSSLLWTKNDKLDLEQLEEISWAEPGEEGGFEMLRTFLVDRLKYYGISSNDPSKNHQSLLSPWIHFGQISAQRIALEVSKAKTVWKEQCEKYLEEVIVRKEICDNFCLYNPNYNNLKGADSWAQETLNLHRDDKRDYIYKAEQFAKGLTHDPIWNSAQVQLITEGKLHGYMRMYWCKKILEWTESPEKAIEIGLYLNDTYSIDGSDPNGFVGVMWSTCGIHDQGFKERPVFGKIRFMVDYSLSRKFDIKSYCAKYRSNAQASSGIAKYLAAKKPEKQNEEQKSKETKLKKKVARNEESHGQPSKKKSKI</sequence>
<dbReference type="InterPro" id="IPR036134">
    <property type="entry name" value="Crypto/Photolyase_FAD-like_sf"/>
</dbReference>
<dbReference type="NCBIfam" id="TIGR00591">
    <property type="entry name" value="phr2"/>
    <property type="match status" value="1"/>
</dbReference>
<dbReference type="EMBL" id="JABFTP020000165">
    <property type="protein sequence ID" value="KAL3285342.1"/>
    <property type="molecule type" value="Genomic_DNA"/>
</dbReference>
<evidence type="ECO:0000256" key="9">
    <source>
        <dbReference type="ARBA" id="ARBA00023204"/>
    </source>
</evidence>
<feature type="domain" description="Photolyase/cryptochrome alpha/beta" evidence="16">
    <location>
        <begin position="53"/>
        <end position="185"/>
    </location>
</feature>
<dbReference type="Proteomes" id="UP001516400">
    <property type="component" value="Unassembled WGS sequence"/>
</dbReference>
<evidence type="ECO:0000259" key="16">
    <source>
        <dbReference type="PROSITE" id="PS51645"/>
    </source>
</evidence>
<evidence type="ECO:0000256" key="13">
    <source>
        <dbReference type="ARBA" id="ARBA00059220"/>
    </source>
</evidence>
<evidence type="ECO:0000256" key="4">
    <source>
        <dbReference type="ARBA" id="ARBA00014046"/>
    </source>
</evidence>
<evidence type="ECO:0000256" key="7">
    <source>
        <dbReference type="ARBA" id="ARBA00022827"/>
    </source>
</evidence>
<dbReference type="InterPro" id="IPR014729">
    <property type="entry name" value="Rossmann-like_a/b/a_fold"/>
</dbReference>
<dbReference type="GO" id="GO:0009650">
    <property type="term" value="P:UV protection"/>
    <property type="evidence" value="ECO:0007669"/>
    <property type="project" value="UniProtKB-ARBA"/>
</dbReference>
<comment type="similarity">
    <text evidence="2">Belongs to the DNA photolyase class-2 family.</text>
</comment>
<dbReference type="AlphaFoldDB" id="A0ABD2P3P2"/>
<feature type="compositionally biased region" description="Basic and acidic residues" evidence="15">
    <location>
        <begin position="500"/>
        <end position="514"/>
    </location>
</feature>
<evidence type="ECO:0000313" key="17">
    <source>
        <dbReference type="EMBL" id="KAL3285342.1"/>
    </source>
</evidence>
<evidence type="ECO:0000256" key="1">
    <source>
        <dbReference type="ARBA" id="ARBA00001974"/>
    </source>
</evidence>
<dbReference type="SUPFAM" id="SSF48173">
    <property type="entry name" value="Cryptochrome/photolyase FAD-binding domain"/>
    <property type="match status" value="1"/>
</dbReference>
<dbReference type="SUPFAM" id="SSF52425">
    <property type="entry name" value="Cryptochrome/photolyase, N-terminal domain"/>
    <property type="match status" value="1"/>
</dbReference>
<comment type="function">
    <text evidence="13">Involved in repair of UV radiation-induced DNA damage. Catalyzes the light-dependent monomerization (300-600 nm) of cyclobutyl pyrimidine dimers (in cis-syn configuration), which are formed between adjacent bases on the same DNA strand upon exposure to ultraviolet radiation.</text>
</comment>
<dbReference type="EC" id="4.1.99.3" evidence="3"/>
<name>A0ABD2P3P2_9CUCU</name>
<evidence type="ECO:0000313" key="18">
    <source>
        <dbReference type="Proteomes" id="UP001516400"/>
    </source>
</evidence>
<dbReference type="InterPro" id="IPR006050">
    <property type="entry name" value="DNA_photolyase_N"/>
</dbReference>
<dbReference type="PANTHER" id="PTHR10211">
    <property type="entry name" value="DEOXYRIBODIPYRIMIDINE PHOTOLYASE"/>
    <property type="match status" value="1"/>
</dbReference>
<evidence type="ECO:0000256" key="14">
    <source>
        <dbReference type="ARBA" id="ARBA00083107"/>
    </source>
</evidence>
<keyword evidence="10" id="KW-0456">Lyase</keyword>
<evidence type="ECO:0000256" key="8">
    <source>
        <dbReference type="ARBA" id="ARBA00023125"/>
    </source>
</evidence>
<comment type="catalytic activity">
    <reaction evidence="12">
        <text>cyclobutadipyrimidine (in DNA) = 2 pyrimidine residues (in DNA).</text>
        <dbReference type="EC" id="4.1.99.3"/>
    </reaction>
</comment>
<dbReference type="Gene3D" id="1.25.40.80">
    <property type="match status" value="1"/>
</dbReference>
<accession>A0ABD2P3P2</accession>
<feature type="region of interest" description="Disordered" evidence="15">
    <location>
        <begin position="500"/>
        <end position="537"/>
    </location>
</feature>
<proteinExistence type="inferred from homology"/>